<reference evidence="2 3" key="1">
    <citation type="submission" date="2022-06" db="EMBL/GenBank/DDBJ databases">
        <title>Leptospira isolates from biofilms formed at urban environments.</title>
        <authorList>
            <person name="Ribeiro P.S."/>
            <person name="Sousa T."/>
            <person name="Carvalho N."/>
            <person name="Aburjaile F."/>
            <person name="Neves F."/>
            <person name="Oliveira D."/>
            <person name="Blanco L."/>
            <person name="Lima J."/>
            <person name="Costa F."/>
            <person name="Brenig B."/>
            <person name="Soares S."/>
            <person name="Ramos R."/>
            <person name="Goes-Neto A."/>
            <person name="Matiuzzi M."/>
            <person name="Azevedo V."/>
            <person name="Ristow P."/>
        </authorList>
    </citation>
    <scope>NUCLEOTIDE SEQUENCE [LARGE SCALE GENOMIC DNA]</scope>
    <source>
        <strain evidence="2 3">VSF25</strain>
    </source>
</reference>
<dbReference type="Proteomes" id="UP001209737">
    <property type="component" value="Unassembled WGS sequence"/>
</dbReference>
<dbReference type="SUPFAM" id="SSF141072">
    <property type="entry name" value="CalX-like"/>
    <property type="match status" value="1"/>
</dbReference>
<dbReference type="InterPro" id="IPR038081">
    <property type="entry name" value="CalX-like_sf"/>
</dbReference>
<gene>
    <name evidence="2" type="ORF">ND812_05755</name>
</gene>
<feature type="domain" description="DUF1554" evidence="1">
    <location>
        <begin position="199"/>
        <end position="326"/>
    </location>
</feature>
<evidence type="ECO:0000313" key="3">
    <source>
        <dbReference type="Proteomes" id="UP001209737"/>
    </source>
</evidence>
<dbReference type="InterPro" id="IPR016187">
    <property type="entry name" value="CTDL_fold"/>
</dbReference>
<sequence length="347" mass="37434">MIESISLLFIFRKSNRFLLCTLSILFLFSCESETFNNACDTKSKSYFETSILAASLGEKRHPCYPDFTIVSQPGLNVTSQFVSLTEAGGNASVGTSSTVQLYLGSEPKENVNIQVIVSNGSYVTPSQTSYTFTKTNWSTLQNLTLTAMNDTIINGTRTITVRLVPSSTDSSFRLEERMIQVEITDNDKIIFITSVGRLGTLGGISGADNICQSEANCPVGKICKAMLGDSFNSLRRASVTANVGDGQIDWVLKPFASYYRSNRTDLIGTTTSASLFTFNLTFAISGSSSTAWTGLSSDWTNNVNSCTGWTSSGVFGYAGDTGSNTSTSIGFNSFGCATSLLHYCVEQ</sequence>
<dbReference type="Pfam" id="PF07588">
    <property type="entry name" value="DUF1554"/>
    <property type="match status" value="1"/>
</dbReference>
<keyword evidence="3" id="KW-1185">Reference proteome</keyword>
<comment type="caution">
    <text evidence="2">The sequence shown here is derived from an EMBL/GenBank/DDBJ whole genome shotgun (WGS) entry which is preliminary data.</text>
</comment>
<accession>A0ABT3LV44</accession>
<dbReference type="RefSeq" id="WP_265374659.1">
    <property type="nucleotide sequence ID" value="NZ_JAMQPV010000001.1"/>
</dbReference>
<dbReference type="InterPro" id="IPR011448">
    <property type="entry name" value="DUF1554"/>
</dbReference>
<evidence type="ECO:0000313" key="2">
    <source>
        <dbReference type="EMBL" id="MCW7461588.1"/>
    </source>
</evidence>
<protein>
    <submittedName>
        <fullName evidence="2">DUF1554 domain-containing protein</fullName>
    </submittedName>
</protein>
<proteinExistence type="predicted"/>
<name>A0ABT3LV44_9LEPT</name>
<dbReference type="EMBL" id="JAMQPV010000001">
    <property type="protein sequence ID" value="MCW7461588.1"/>
    <property type="molecule type" value="Genomic_DNA"/>
</dbReference>
<dbReference type="InterPro" id="IPR016186">
    <property type="entry name" value="C-type_lectin-like/link_sf"/>
</dbReference>
<dbReference type="SUPFAM" id="SSF56436">
    <property type="entry name" value="C-type lectin-like"/>
    <property type="match status" value="1"/>
</dbReference>
<dbReference type="Gene3D" id="3.10.100.10">
    <property type="entry name" value="Mannose-Binding Protein A, subunit A"/>
    <property type="match status" value="1"/>
</dbReference>
<organism evidence="2 3">
    <name type="scientific">Leptospira limi</name>
    <dbReference type="NCBI Taxonomy" id="2950023"/>
    <lineage>
        <taxon>Bacteria</taxon>
        <taxon>Pseudomonadati</taxon>
        <taxon>Spirochaetota</taxon>
        <taxon>Spirochaetia</taxon>
        <taxon>Leptospirales</taxon>
        <taxon>Leptospiraceae</taxon>
        <taxon>Leptospira</taxon>
    </lineage>
</organism>
<evidence type="ECO:0000259" key="1">
    <source>
        <dbReference type="Pfam" id="PF07588"/>
    </source>
</evidence>